<keyword evidence="5" id="KW-1133">Transmembrane helix</keyword>
<dbReference type="PROSITE" id="PS51352">
    <property type="entry name" value="THIOREDOXIN_2"/>
    <property type="match status" value="1"/>
</dbReference>
<dbReference type="RefSeq" id="WP_085578274.1">
    <property type="nucleotide sequence ID" value="NZ_JFKA01000001.1"/>
</dbReference>
<dbReference type="InterPro" id="IPR013766">
    <property type="entry name" value="Thioredoxin_domain"/>
</dbReference>
<feature type="binding site" evidence="3">
    <location>
        <position position="80"/>
    </location>
    <ligand>
        <name>Cu cation</name>
        <dbReference type="ChEBI" id="CHEBI:23378"/>
    </ligand>
</feature>
<dbReference type="STRING" id="1293891.TMES_00075"/>
<keyword evidence="4" id="KW-1015">Disulfide bond</keyword>
<proteinExistence type="inferred from homology"/>
<dbReference type="SUPFAM" id="SSF52833">
    <property type="entry name" value="Thioredoxin-like"/>
    <property type="match status" value="1"/>
</dbReference>
<evidence type="ECO:0000313" key="7">
    <source>
        <dbReference type="EMBL" id="OSQ40289.1"/>
    </source>
</evidence>
<keyword evidence="2 3" id="KW-0186">Copper</keyword>
<keyword evidence="5" id="KW-0812">Transmembrane</keyword>
<feature type="domain" description="Thioredoxin" evidence="6">
    <location>
        <begin position="42"/>
        <end position="209"/>
    </location>
</feature>
<gene>
    <name evidence="7" type="ORF">TMES_00075</name>
</gene>
<evidence type="ECO:0000256" key="2">
    <source>
        <dbReference type="ARBA" id="ARBA00023008"/>
    </source>
</evidence>
<dbReference type="Pfam" id="PF02630">
    <property type="entry name" value="SCO1-SenC"/>
    <property type="match status" value="1"/>
</dbReference>
<dbReference type="InterPro" id="IPR036249">
    <property type="entry name" value="Thioredoxin-like_sf"/>
</dbReference>
<dbReference type="Gene3D" id="3.40.30.10">
    <property type="entry name" value="Glutaredoxin"/>
    <property type="match status" value="1"/>
</dbReference>
<feature type="binding site" evidence="3">
    <location>
        <position position="174"/>
    </location>
    <ligand>
        <name>Cu cation</name>
        <dbReference type="ChEBI" id="CHEBI:23378"/>
    </ligand>
</feature>
<dbReference type="FunFam" id="3.40.30.10:FF:000013">
    <property type="entry name" value="Blast:Protein SCO1 homolog, mitochondrial"/>
    <property type="match status" value="1"/>
</dbReference>
<protein>
    <submittedName>
        <fullName evidence="7">Electron transporter SenC</fullName>
    </submittedName>
</protein>
<dbReference type="Proteomes" id="UP000193391">
    <property type="component" value="Unassembled WGS sequence"/>
</dbReference>
<keyword evidence="3" id="KW-0479">Metal-binding</keyword>
<dbReference type="PANTHER" id="PTHR12151">
    <property type="entry name" value="ELECTRON TRANSPORT PROTIN SCO1/SENC FAMILY MEMBER"/>
    <property type="match status" value="1"/>
</dbReference>
<comment type="similarity">
    <text evidence="1">Belongs to the SCO1/2 family.</text>
</comment>
<evidence type="ECO:0000256" key="3">
    <source>
        <dbReference type="PIRSR" id="PIRSR603782-1"/>
    </source>
</evidence>
<reference evidence="7 8" key="1">
    <citation type="submission" date="2014-03" db="EMBL/GenBank/DDBJ databases">
        <title>The draft genome sequence of Thalassospira mesophila JCM 18969.</title>
        <authorList>
            <person name="Lai Q."/>
            <person name="Shao Z."/>
        </authorList>
    </citation>
    <scope>NUCLEOTIDE SEQUENCE [LARGE SCALE GENOMIC DNA]</scope>
    <source>
        <strain evidence="7 8">JCM 18969</strain>
    </source>
</reference>
<feature type="disulfide bond" description="Redox-active" evidence="4">
    <location>
        <begin position="80"/>
        <end position="84"/>
    </location>
</feature>
<evidence type="ECO:0000313" key="8">
    <source>
        <dbReference type="Proteomes" id="UP000193391"/>
    </source>
</evidence>
<organism evidence="7 8">
    <name type="scientific">Thalassospira mesophila</name>
    <dbReference type="NCBI Taxonomy" id="1293891"/>
    <lineage>
        <taxon>Bacteria</taxon>
        <taxon>Pseudomonadati</taxon>
        <taxon>Pseudomonadota</taxon>
        <taxon>Alphaproteobacteria</taxon>
        <taxon>Rhodospirillales</taxon>
        <taxon>Thalassospiraceae</taxon>
        <taxon>Thalassospira</taxon>
    </lineage>
</organism>
<dbReference type="PANTHER" id="PTHR12151:SF5">
    <property type="entry name" value="AT19154P"/>
    <property type="match status" value="1"/>
</dbReference>
<evidence type="ECO:0000256" key="4">
    <source>
        <dbReference type="PIRSR" id="PIRSR603782-2"/>
    </source>
</evidence>
<sequence>MDRRTWLIIVAIIVVLTFGFGFRLYMMGRDISAENGGQTSSSGVATIGGPFDLVDQNGKARTEQDFRGEYMLVYFGYTYCPDVCPTELQAMSNAMDILPADIAKKVQPIFISVDPERDTVAAMADYVPHFYPRLLGLTGTLEQTTAAAKAYRVYYSKAFEEGEPKDSDTYLVDHSSFIYFMGPNGAYIRHFNYGETPEKIAEGIEKVVSNQG</sequence>
<dbReference type="CDD" id="cd02968">
    <property type="entry name" value="SCO"/>
    <property type="match status" value="1"/>
</dbReference>
<keyword evidence="5" id="KW-0472">Membrane</keyword>
<evidence type="ECO:0000256" key="5">
    <source>
        <dbReference type="SAM" id="Phobius"/>
    </source>
</evidence>
<dbReference type="OrthoDB" id="9790194at2"/>
<dbReference type="EMBL" id="JFKA01000001">
    <property type="protein sequence ID" value="OSQ40289.1"/>
    <property type="molecule type" value="Genomic_DNA"/>
</dbReference>
<evidence type="ECO:0000259" key="6">
    <source>
        <dbReference type="PROSITE" id="PS51352"/>
    </source>
</evidence>
<dbReference type="InterPro" id="IPR003782">
    <property type="entry name" value="SCO1/SenC"/>
</dbReference>
<dbReference type="AlphaFoldDB" id="A0A1Y2L612"/>
<comment type="caution">
    <text evidence="7">The sequence shown here is derived from an EMBL/GenBank/DDBJ whole genome shotgun (WGS) entry which is preliminary data.</text>
</comment>
<name>A0A1Y2L612_9PROT</name>
<feature type="transmembrane region" description="Helical" evidence="5">
    <location>
        <begin position="6"/>
        <end position="25"/>
    </location>
</feature>
<evidence type="ECO:0000256" key="1">
    <source>
        <dbReference type="ARBA" id="ARBA00010996"/>
    </source>
</evidence>
<accession>A0A1Y2L612</accession>
<dbReference type="GO" id="GO:0046872">
    <property type="term" value="F:metal ion binding"/>
    <property type="evidence" value="ECO:0007669"/>
    <property type="project" value="UniProtKB-KW"/>
</dbReference>
<feature type="binding site" evidence="3">
    <location>
        <position position="84"/>
    </location>
    <ligand>
        <name>Cu cation</name>
        <dbReference type="ChEBI" id="CHEBI:23378"/>
    </ligand>
</feature>
<keyword evidence="8" id="KW-1185">Reference proteome</keyword>